<dbReference type="KEGG" id="bbes:BESB_052560"/>
<evidence type="ECO:0008006" key="3">
    <source>
        <dbReference type="Google" id="ProtNLM"/>
    </source>
</evidence>
<dbReference type="VEuPathDB" id="ToxoDB:BESB_052560"/>
<organism evidence="1 2">
    <name type="scientific">Besnoitia besnoiti</name>
    <name type="common">Apicomplexan protozoan</name>
    <dbReference type="NCBI Taxonomy" id="94643"/>
    <lineage>
        <taxon>Eukaryota</taxon>
        <taxon>Sar</taxon>
        <taxon>Alveolata</taxon>
        <taxon>Apicomplexa</taxon>
        <taxon>Conoidasida</taxon>
        <taxon>Coccidia</taxon>
        <taxon>Eucoccidiorida</taxon>
        <taxon>Eimeriorina</taxon>
        <taxon>Sarcocystidae</taxon>
        <taxon>Besnoitia</taxon>
    </lineage>
</organism>
<sequence length="274" mass="29739">MSATSLSTEPEFAACGEHASFVVYGPGRSETSSLFGGTGSGAQDGILFLAVEDLFSKLLLKQLSGLRGPIAAEAYRASMRRILCHFRRASKGCFPFYYPQQKRVTKDAQCVTGRLTFLDIGANSASVVKRHGSCLEADRGAVSPPDALARAIFRAVVDSDPAHSPRLPREPRGNAKFARIIQNILEVSSLTSLLVCINPTPGGYEAAQQACDELTQEMFEAKEAAKNRVGGTQRSSQAPQHLFPMANATEIRLERELITTCTRTGRRSKELKTD</sequence>
<dbReference type="RefSeq" id="XP_029219614.1">
    <property type="nucleotide sequence ID" value="XM_029363691.1"/>
</dbReference>
<dbReference type="EMBL" id="NWUJ01000004">
    <property type="protein sequence ID" value="PFH35605.1"/>
    <property type="molecule type" value="Genomic_DNA"/>
</dbReference>
<gene>
    <name evidence="1" type="ORF">BESB_052560</name>
</gene>
<proteinExistence type="predicted"/>
<evidence type="ECO:0000313" key="2">
    <source>
        <dbReference type="Proteomes" id="UP000224006"/>
    </source>
</evidence>
<comment type="caution">
    <text evidence="1">The sequence shown here is derived from an EMBL/GenBank/DDBJ whole genome shotgun (WGS) entry which is preliminary data.</text>
</comment>
<dbReference type="AlphaFoldDB" id="A0A2A9MCA1"/>
<dbReference type="Proteomes" id="UP000224006">
    <property type="component" value="Chromosome IV"/>
</dbReference>
<name>A0A2A9MCA1_BESBE</name>
<reference evidence="1 2" key="1">
    <citation type="submission" date="2017-09" db="EMBL/GenBank/DDBJ databases">
        <title>Genome sequencing of Besnoitia besnoiti strain Bb-Ger1.</title>
        <authorList>
            <person name="Schares G."/>
            <person name="Venepally P."/>
            <person name="Lorenzi H.A."/>
        </authorList>
    </citation>
    <scope>NUCLEOTIDE SEQUENCE [LARGE SCALE GENOMIC DNA]</scope>
    <source>
        <strain evidence="1 2">Bb-Ger1</strain>
    </source>
</reference>
<accession>A0A2A9MCA1</accession>
<dbReference type="GeneID" id="40310185"/>
<protein>
    <recommendedName>
        <fullName evidence="3">Kinesin motor domain-containing protein</fullName>
    </recommendedName>
</protein>
<evidence type="ECO:0000313" key="1">
    <source>
        <dbReference type="EMBL" id="PFH35605.1"/>
    </source>
</evidence>
<keyword evidence="2" id="KW-1185">Reference proteome</keyword>